<evidence type="ECO:0000313" key="7">
    <source>
        <dbReference type="Proteomes" id="UP001181355"/>
    </source>
</evidence>
<name>A0ABY9RM50_9BURK</name>
<comment type="subunit">
    <text evidence="4">Part of the Bam complex.</text>
</comment>
<keyword evidence="4" id="KW-0564">Palmitate</keyword>
<dbReference type="NCBIfam" id="TIGR03300">
    <property type="entry name" value="assembly_YfgL"/>
    <property type="match status" value="1"/>
</dbReference>
<evidence type="ECO:0000256" key="1">
    <source>
        <dbReference type="ARBA" id="ARBA00022729"/>
    </source>
</evidence>
<keyword evidence="2 4" id="KW-0472">Membrane</keyword>
<dbReference type="Proteomes" id="UP001181355">
    <property type="component" value="Chromosome"/>
</dbReference>
<dbReference type="SUPFAM" id="SSF50998">
    <property type="entry name" value="Quinoprotein alcohol dehydrogenase-like"/>
    <property type="match status" value="1"/>
</dbReference>
<protein>
    <recommendedName>
        <fullName evidence="4">Outer membrane protein assembly factor BamB</fullName>
    </recommendedName>
</protein>
<dbReference type="InterPro" id="IPR002372">
    <property type="entry name" value="PQQ_rpt_dom"/>
</dbReference>
<proteinExistence type="inferred from homology"/>
<dbReference type="HAMAP" id="MF_00923">
    <property type="entry name" value="OM_assembly_BamB"/>
    <property type="match status" value="1"/>
</dbReference>
<reference evidence="6" key="1">
    <citation type="submission" date="2023-09" db="EMBL/GenBank/DDBJ databases">
        <title>Undibacterium sp. 20NA77.5 isolated from freshwater.</title>
        <authorList>
            <person name="Le V."/>
            <person name="Ko S.-R."/>
            <person name="Ahn C.-Y."/>
            <person name="Oh H.-M."/>
        </authorList>
    </citation>
    <scope>NUCLEOTIDE SEQUENCE</scope>
    <source>
        <strain evidence="6">20NA77.5</strain>
    </source>
</reference>
<accession>A0ABY9RM50</accession>
<dbReference type="PANTHER" id="PTHR34512:SF30">
    <property type="entry name" value="OUTER MEMBRANE PROTEIN ASSEMBLY FACTOR BAMB"/>
    <property type="match status" value="1"/>
</dbReference>
<evidence type="ECO:0000256" key="3">
    <source>
        <dbReference type="ARBA" id="ARBA00023237"/>
    </source>
</evidence>
<evidence type="ECO:0000256" key="4">
    <source>
        <dbReference type="HAMAP-Rule" id="MF_00923"/>
    </source>
</evidence>
<dbReference type="Pfam" id="PF13360">
    <property type="entry name" value="PQQ_2"/>
    <property type="match status" value="1"/>
</dbReference>
<evidence type="ECO:0000313" key="6">
    <source>
        <dbReference type="EMBL" id="WMW82292.1"/>
    </source>
</evidence>
<dbReference type="Gene3D" id="2.130.10.10">
    <property type="entry name" value="YVTN repeat-like/Quinoprotein amine dehydrogenase"/>
    <property type="match status" value="1"/>
</dbReference>
<dbReference type="InterPro" id="IPR017687">
    <property type="entry name" value="BamB"/>
</dbReference>
<sequence length="382" mass="40074">MKLLPASSSVIVLLACLSGCGSWNPFSKPDPKTAPAELQAFTPSMAVKKVWSVSIGGAGEYSFNPVAVGSSIYAASNDGSVVKIDANSGQVAWKVRADVNLTAGVGANEKAVVVGGQKGLLLAYDTRGKLRWKMQASSEILAAPVVSDNVVLVHTIDNRVAAYDVENGSNKWTLERPLPILTLRVATGIAVKDQMAYISTPGGKLLSVALQNGGLRWEVSAAEPKGATELERVVDMSGAPAIVSGNVCAATYQGRVGCFDLSNGSNRWNKEISSEVGVAADERFVFAADNQGAVSGFALNGGANVWKNDKLKRRDLSTPVSFGRAVVVGDRFGFVHFLSREDGVFIARMPTDGSKVVSAPLIVGNNLVVQTKSGTVVAFATE</sequence>
<organism evidence="6 7">
    <name type="scientific">Undibacterium cyanobacteriorum</name>
    <dbReference type="NCBI Taxonomy" id="3073561"/>
    <lineage>
        <taxon>Bacteria</taxon>
        <taxon>Pseudomonadati</taxon>
        <taxon>Pseudomonadota</taxon>
        <taxon>Betaproteobacteria</taxon>
        <taxon>Burkholderiales</taxon>
        <taxon>Oxalobacteraceae</taxon>
        <taxon>Undibacterium</taxon>
    </lineage>
</organism>
<comment type="function">
    <text evidence="4">Part of the outer membrane protein assembly complex, which is involved in assembly and insertion of beta-barrel proteins into the outer membrane.</text>
</comment>
<keyword evidence="3 4" id="KW-0998">Cell outer membrane</keyword>
<gene>
    <name evidence="4 6" type="primary">bamB</name>
    <name evidence="6" type="ORF">RF679_08450</name>
</gene>
<comment type="subcellular location">
    <subcellularLocation>
        <location evidence="4">Cell outer membrane</location>
        <topology evidence="4">Lipid-anchor</topology>
    </subcellularLocation>
</comment>
<evidence type="ECO:0000256" key="2">
    <source>
        <dbReference type="ARBA" id="ARBA00023136"/>
    </source>
</evidence>
<dbReference type="RefSeq" id="WP_309483766.1">
    <property type="nucleotide sequence ID" value="NZ_CP133720.1"/>
</dbReference>
<feature type="domain" description="Pyrrolo-quinoline quinone repeat" evidence="5">
    <location>
        <begin position="78"/>
        <end position="308"/>
    </location>
</feature>
<dbReference type="InterPro" id="IPR011047">
    <property type="entry name" value="Quinoprotein_ADH-like_sf"/>
</dbReference>
<dbReference type="PANTHER" id="PTHR34512">
    <property type="entry name" value="CELL SURFACE PROTEIN"/>
    <property type="match status" value="1"/>
</dbReference>
<comment type="similarity">
    <text evidence="4">Belongs to the BamB family.</text>
</comment>
<dbReference type="EMBL" id="CP133720">
    <property type="protein sequence ID" value="WMW82292.1"/>
    <property type="molecule type" value="Genomic_DNA"/>
</dbReference>
<dbReference type="InterPro" id="IPR015943">
    <property type="entry name" value="WD40/YVTN_repeat-like_dom_sf"/>
</dbReference>
<dbReference type="InterPro" id="IPR018391">
    <property type="entry name" value="PQQ_b-propeller_rpt"/>
</dbReference>
<keyword evidence="4" id="KW-0449">Lipoprotein</keyword>
<keyword evidence="1 4" id="KW-0732">Signal</keyword>
<keyword evidence="7" id="KW-1185">Reference proteome</keyword>
<evidence type="ECO:0000259" key="5">
    <source>
        <dbReference type="Pfam" id="PF13360"/>
    </source>
</evidence>
<dbReference type="SMART" id="SM00564">
    <property type="entry name" value="PQQ"/>
    <property type="match status" value="6"/>
</dbReference>
<dbReference type="PROSITE" id="PS51257">
    <property type="entry name" value="PROKAR_LIPOPROTEIN"/>
    <property type="match status" value="1"/>
</dbReference>